<feature type="domain" description="Phage shock protein PspC N-terminal" evidence="7">
    <location>
        <begin position="5"/>
        <end position="56"/>
    </location>
</feature>
<dbReference type="Pfam" id="PF04024">
    <property type="entry name" value="PspC"/>
    <property type="match status" value="1"/>
</dbReference>
<keyword evidence="2" id="KW-1003">Cell membrane</keyword>
<dbReference type="InterPro" id="IPR052027">
    <property type="entry name" value="PspC"/>
</dbReference>
<reference evidence="8 9" key="1">
    <citation type="submission" date="2016-12" db="EMBL/GenBank/DDBJ databases">
        <title>Study of bacterial adaptation to deep sea.</title>
        <authorList>
            <person name="Song J."/>
            <person name="Yoshizawa S."/>
            <person name="Kogure K."/>
        </authorList>
    </citation>
    <scope>NUCLEOTIDE SEQUENCE [LARGE SCALE GENOMIC DNA]</scope>
    <source>
        <strain evidence="8 9">SAORIC-165</strain>
    </source>
</reference>
<comment type="subcellular location">
    <subcellularLocation>
        <location evidence="1">Cell membrane</location>
        <topology evidence="1">Single-pass membrane protein</topology>
    </subcellularLocation>
</comment>
<name>A0A2S7U2A2_9BACT</name>
<dbReference type="PANTHER" id="PTHR33885:SF3">
    <property type="entry name" value="PHAGE SHOCK PROTEIN C"/>
    <property type="match status" value="1"/>
</dbReference>
<evidence type="ECO:0000256" key="5">
    <source>
        <dbReference type="ARBA" id="ARBA00023136"/>
    </source>
</evidence>
<protein>
    <recommendedName>
        <fullName evidence="7">Phage shock protein PspC N-terminal domain-containing protein</fullName>
    </recommendedName>
</protein>
<organism evidence="8 9">
    <name type="scientific">Rubritalea profundi</name>
    <dbReference type="NCBI Taxonomy" id="1658618"/>
    <lineage>
        <taxon>Bacteria</taxon>
        <taxon>Pseudomonadati</taxon>
        <taxon>Verrucomicrobiota</taxon>
        <taxon>Verrucomicrobiia</taxon>
        <taxon>Verrucomicrobiales</taxon>
        <taxon>Rubritaleaceae</taxon>
        <taxon>Rubritalea</taxon>
    </lineage>
</organism>
<gene>
    <name evidence="8" type="ORF">BSZ32_11870</name>
</gene>
<evidence type="ECO:0000256" key="6">
    <source>
        <dbReference type="SAM" id="Phobius"/>
    </source>
</evidence>
<dbReference type="EMBL" id="MQWA01000001">
    <property type="protein sequence ID" value="PQJ29119.1"/>
    <property type="molecule type" value="Genomic_DNA"/>
</dbReference>
<evidence type="ECO:0000259" key="7">
    <source>
        <dbReference type="Pfam" id="PF04024"/>
    </source>
</evidence>
<evidence type="ECO:0000256" key="4">
    <source>
        <dbReference type="ARBA" id="ARBA00022989"/>
    </source>
</evidence>
<sequence>MSASANEPMIGGVCYTLAKKFNIETWIMRVIFVCSVVFAGIGLIPYIILWVFMPKAP</sequence>
<dbReference type="InterPro" id="IPR007168">
    <property type="entry name" value="Phageshock_PspC_N"/>
</dbReference>
<keyword evidence="3 6" id="KW-0812">Transmembrane</keyword>
<keyword evidence="9" id="KW-1185">Reference proteome</keyword>
<proteinExistence type="predicted"/>
<accession>A0A2S7U2A2</accession>
<keyword evidence="4 6" id="KW-1133">Transmembrane helix</keyword>
<feature type="transmembrane region" description="Helical" evidence="6">
    <location>
        <begin position="26"/>
        <end position="52"/>
    </location>
</feature>
<evidence type="ECO:0000313" key="8">
    <source>
        <dbReference type="EMBL" id="PQJ29119.1"/>
    </source>
</evidence>
<comment type="caution">
    <text evidence="8">The sequence shown here is derived from an EMBL/GenBank/DDBJ whole genome shotgun (WGS) entry which is preliminary data.</text>
</comment>
<dbReference type="PANTHER" id="PTHR33885">
    <property type="entry name" value="PHAGE SHOCK PROTEIN C"/>
    <property type="match status" value="1"/>
</dbReference>
<evidence type="ECO:0000256" key="2">
    <source>
        <dbReference type="ARBA" id="ARBA00022475"/>
    </source>
</evidence>
<dbReference type="Proteomes" id="UP000239907">
    <property type="component" value="Unassembled WGS sequence"/>
</dbReference>
<dbReference type="GO" id="GO:0005886">
    <property type="term" value="C:plasma membrane"/>
    <property type="evidence" value="ECO:0007669"/>
    <property type="project" value="UniProtKB-SubCell"/>
</dbReference>
<dbReference type="OrthoDB" id="5772680at2"/>
<evidence type="ECO:0000313" key="9">
    <source>
        <dbReference type="Proteomes" id="UP000239907"/>
    </source>
</evidence>
<dbReference type="AlphaFoldDB" id="A0A2S7U2A2"/>
<evidence type="ECO:0000256" key="3">
    <source>
        <dbReference type="ARBA" id="ARBA00022692"/>
    </source>
</evidence>
<evidence type="ECO:0000256" key="1">
    <source>
        <dbReference type="ARBA" id="ARBA00004162"/>
    </source>
</evidence>
<keyword evidence="5 6" id="KW-0472">Membrane</keyword>